<evidence type="ECO:0000256" key="2">
    <source>
        <dbReference type="SAM" id="Phobius"/>
    </source>
</evidence>
<feature type="compositionally biased region" description="Low complexity" evidence="1">
    <location>
        <begin position="331"/>
        <end position="342"/>
    </location>
</feature>
<feature type="compositionally biased region" description="Low complexity" evidence="1">
    <location>
        <begin position="355"/>
        <end position="369"/>
    </location>
</feature>
<feature type="transmembrane region" description="Helical" evidence="2">
    <location>
        <begin position="284"/>
        <end position="305"/>
    </location>
</feature>
<gene>
    <name evidence="3" type="ORF">EJ997_00035</name>
</gene>
<feature type="compositionally biased region" description="Polar residues" evidence="1">
    <location>
        <begin position="343"/>
        <end position="354"/>
    </location>
</feature>
<keyword evidence="4" id="KW-1185">Reference proteome</keyword>
<keyword evidence="2" id="KW-0812">Transmembrane</keyword>
<dbReference type="PANTHER" id="PTHR30503:SF3">
    <property type="entry name" value="INNER MEMBRANE PROTEIN YEDI"/>
    <property type="match status" value="1"/>
</dbReference>
<dbReference type="OrthoDB" id="9814178at2"/>
<dbReference type="AlphaFoldDB" id="A0A3Q9G5W1"/>
<name>A0A3Q9G5W1_9ACTO</name>
<feature type="region of interest" description="Disordered" evidence="1">
    <location>
        <begin position="315"/>
        <end position="394"/>
    </location>
</feature>
<accession>A0A3Q9G5W1</accession>
<dbReference type="Proteomes" id="UP000280344">
    <property type="component" value="Chromosome"/>
</dbReference>
<dbReference type="KEGG" id="flh:EJ997_00035"/>
<reference evidence="3 4" key="1">
    <citation type="submission" date="2018-12" db="EMBL/GenBank/DDBJ databases">
        <title>Complete genome sequence of Flaviflexus sp. H23T48.</title>
        <authorList>
            <person name="Bae J.-W."/>
            <person name="Lee J.-Y."/>
        </authorList>
    </citation>
    <scope>NUCLEOTIDE SEQUENCE [LARGE SCALE GENOMIC DNA]</scope>
    <source>
        <strain evidence="3 4">H23T48</strain>
    </source>
</reference>
<dbReference type="InterPro" id="IPR008526">
    <property type="entry name" value="YedI"/>
</dbReference>
<evidence type="ECO:0000313" key="3">
    <source>
        <dbReference type="EMBL" id="AZQ75947.1"/>
    </source>
</evidence>
<evidence type="ECO:0000313" key="4">
    <source>
        <dbReference type="Proteomes" id="UP000280344"/>
    </source>
</evidence>
<dbReference type="GO" id="GO:0005886">
    <property type="term" value="C:plasma membrane"/>
    <property type="evidence" value="ECO:0007669"/>
    <property type="project" value="TreeGrafter"/>
</dbReference>
<evidence type="ECO:0000256" key="1">
    <source>
        <dbReference type="SAM" id="MobiDB-lite"/>
    </source>
</evidence>
<proteinExistence type="predicted"/>
<organism evidence="3 4">
    <name type="scientific">Flaviflexus ciconiae</name>
    <dbReference type="NCBI Taxonomy" id="2496867"/>
    <lineage>
        <taxon>Bacteria</taxon>
        <taxon>Bacillati</taxon>
        <taxon>Actinomycetota</taxon>
        <taxon>Actinomycetes</taxon>
        <taxon>Actinomycetales</taxon>
        <taxon>Actinomycetaceae</taxon>
        <taxon>Flaviflexus</taxon>
    </lineage>
</organism>
<keyword evidence="2" id="KW-0472">Membrane</keyword>
<sequence>MAGGLVALLDDVAALARLAAASIDDVAAGTMKASAKAAGVVIDDAAVTPQYLDGVKPNRELPIIKKISTGSIRNKLIFILPVILLLSEFLPQVLTPLLMLGGTYLCFEGAEKVYEKVRGKHAEKDAPAVEQGAGAEDQIVKSAVTTDFILSAEIMVISLDQVVDESFWIRALILVVVAVLITAVVYGAVAILVKMDDIGLSMTKKSSEFSQKVGKSLVTAMPKVMDFISVVGTFAMLWVGGHLILVGVHEFGFTPIHDFVGFLQGGVEDIATVGGLLAWLADTVVSLIFGLVWGLIVVFIVHFVLKSLGKGHGKALGADSKNGPHKATVQTPAATTASGTSALVTENNAATATQGARTGDATSTDTGTGPDHSNTGTNAGDDPANPGASSSNQE</sequence>
<keyword evidence="2" id="KW-1133">Transmembrane helix</keyword>
<dbReference type="PANTHER" id="PTHR30503">
    <property type="entry name" value="INNER MEMBRANE PROTEIN YEDI"/>
    <property type="match status" value="1"/>
</dbReference>
<feature type="transmembrane region" description="Helical" evidence="2">
    <location>
        <begin position="224"/>
        <end position="245"/>
    </location>
</feature>
<feature type="transmembrane region" description="Helical" evidence="2">
    <location>
        <begin position="76"/>
        <end position="94"/>
    </location>
</feature>
<dbReference type="Pfam" id="PF05661">
    <property type="entry name" value="DUF808"/>
    <property type="match status" value="1"/>
</dbReference>
<protein>
    <submittedName>
        <fullName evidence="3">DUF808 domain-containing protein</fullName>
    </submittedName>
</protein>
<dbReference type="RefSeq" id="WP_126702757.1">
    <property type="nucleotide sequence ID" value="NZ_CP034593.1"/>
</dbReference>
<dbReference type="EMBL" id="CP034593">
    <property type="protein sequence ID" value="AZQ75947.1"/>
    <property type="molecule type" value="Genomic_DNA"/>
</dbReference>
<feature type="transmembrane region" description="Helical" evidence="2">
    <location>
        <begin position="167"/>
        <end position="193"/>
    </location>
</feature>